<feature type="transmembrane region" description="Helical" evidence="2">
    <location>
        <begin position="26"/>
        <end position="46"/>
    </location>
</feature>
<dbReference type="SUPFAM" id="SSF52833">
    <property type="entry name" value="Thioredoxin-like"/>
    <property type="match status" value="1"/>
</dbReference>
<dbReference type="PROSITE" id="PS00194">
    <property type="entry name" value="THIOREDOXIN_1"/>
    <property type="match status" value="1"/>
</dbReference>
<proteinExistence type="predicted"/>
<evidence type="ECO:0000256" key="2">
    <source>
        <dbReference type="SAM" id="Phobius"/>
    </source>
</evidence>
<evidence type="ECO:0000256" key="1">
    <source>
        <dbReference type="ARBA" id="ARBA00023284"/>
    </source>
</evidence>
<dbReference type="Proteomes" id="UP000199439">
    <property type="component" value="Unassembled WGS sequence"/>
</dbReference>
<dbReference type="AlphaFoldDB" id="A0A1I1QCL1"/>
<dbReference type="PANTHER" id="PTHR42852">
    <property type="entry name" value="THIOL:DISULFIDE INTERCHANGE PROTEIN DSBE"/>
    <property type="match status" value="1"/>
</dbReference>
<evidence type="ECO:0000313" key="4">
    <source>
        <dbReference type="EMBL" id="SFD16963.1"/>
    </source>
</evidence>
<keyword evidence="1" id="KW-0676">Redox-active center</keyword>
<accession>A0A1I1QCL1</accession>
<dbReference type="InterPro" id="IPR017937">
    <property type="entry name" value="Thioredoxin_CS"/>
</dbReference>
<keyword evidence="2" id="KW-0812">Transmembrane</keyword>
<dbReference type="PROSITE" id="PS51352">
    <property type="entry name" value="THIOREDOXIN_2"/>
    <property type="match status" value="1"/>
</dbReference>
<dbReference type="InterPro" id="IPR050553">
    <property type="entry name" value="Thioredoxin_ResA/DsbE_sf"/>
</dbReference>
<dbReference type="InterPro" id="IPR036249">
    <property type="entry name" value="Thioredoxin-like_sf"/>
</dbReference>
<gene>
    <name evidence="4" type="ORF">SAMN04487987_105180</name>
</gene>
<dbReference type="Pfam" id="PF00578">
    <property type="entry name" value="AhpC-TSA"/>
    <property type="match status" value="1"/>
</dbReference>
<keyword evidence="2" id="KW-0472">Membrane</keyword>
<keyword evidence="2" id="KW-1133">Transmembrane helix</keyword>
<dbReference type="InterPro" id="IPR013766">
    <property type="entry name" value="Thioredoxin_domain"/>
</dbReference>
<organism evidence="4 5">
    <name type="scientific">Algibacter pectinivorans</name>
    <dbReference type="NCBI Taxonomy" id="870482"/>
    <lineage>
        <taxon>Bacteria</taxon>
        <taxon>Pseudomonadati</taxon>
        <taxon>Bacteroidota</taxon>
        <taxon>Flavobacteriia</taxon>
        <taxon>Flavobacteriales</taxon>
        <taxon>Flavobacteriaceae</taxon>
        <taxon>Algibacter</taxon>
    </lineage>
</organism>
<dbReference type="Gene3D" id="3.40.30.10">
    <property type="entry name" value="Glutaredoxin"/>
    <property type="match status" value="1"/>
</dbReference>
<evidence type="ECO:0000313" key="5">
    <source>
        <dbReference type="Proteomes" id="UP000199439"/>
    </source>
</evidence>
<protein>
    <submittedName>
        <fullName evidence="4">AhpC/TSA family protein</fullName>
    </submittedName>
</protein>
<dbReference type="GO" id="GO:0016209">
    <property type="term" value="F:antioxidant activity"/>
    <property type="evidence" value="ECO:0007669"/>
    <property type="project" value="InterPro"/>
</dbReference>
<evidence type="ECO:0000259" key="3">
    <source>
        <dbReference type="PROSITE" id="PS51352"/>
    </source>
</evidence>
<feature type="domain" description="Thioredoxin" evidence="3">
    <location>
        <begin position="60"/>
        <end position="213"/>
    </location>
</feature>
<dbReference type="GO" id="GO:0016491">
    <property type="term" value="F:oxidoreductase activity"/>
    <property type="evidence" value="ECO:0007669"/>
    <property type="project" value="InterPro"/>
</dbReference>
<reference evidence="5" key="1">
    <citation type="submission" date="2016-10" db="EMBL/GenBank/DDBJ databases">
        <authorList>
            <person name="Varghese N."/>
            <person name="Submissions S."/>
        </authorList>
    </citation>
    <scope>NUCLEOTIDE SEQUENCE [LARGE SCALE GENOMIC DNA]</scope>
    <source>
        <strain evidence="5">DSM 25730</strain>
    </source>
</reference>
<dbReference type="EMBL" id="FOMI01000005">
    <property type="protein sequence ID" value="SFD16963.1"/>
    <property type="molecule type" value="Genomic_DNA"/>
</dbReference>
<dbReference type="CDD" id="cd02966">
    <property type="entry name" value="TlpA_like_family"/>
    <property type="match status" value="1"/>
</dbReference>
<dbReference type="InterPro" id="IPR000866">
    <property type="entry name" value="AhpC/TSA"/>
</dbReference>
<dbReference type="PANTHER" id="PTHR42852:SF17">
    <property type="entry name" value="THIOREDOXIN-LIKE PROTEIN HI_1115"/>
    <property type="match status" value="1"/>
</dbReference>
<sequence>MKIVLHKTLNRFLHKSLLNYKKCKEVLFNFIVMKLKALFVAILLMASCKENSKITEVVKETTKEVAVNTSETNDVKLEIYDFAGFEQFLNKKDDKTYVVNFWATWCAPCVKELPYFEKLNSEYQSKNVEVILVSLDFPHMYDKKLKPFIKENALKSKVIVLEDPDMNSWIPKVDKGWSGSIPATVIYKNDTSRFYEQSFNYEELQQEVNQFLK</sequence>
<name>A0A1I1QCL1_9FLAO</name>
<dbReference type="STRING" id="870482.SAMN04487987_105180"/>
<keyword evidence="5" id="KW-1185">Reference proteome</keyword>